<keyword evidence="3" id="KW-0479">Metal-binding</keyword>
<name>Q4CLV1_TRYCC</name>
<dbReference type="PANTHER" id="PTHR43522:SF2">
    <property type="entry name" value="TRANSKETOLASE 1-RELATED"/>
    <property type="match status" value="1"/>
</dbReference>
<dbReference type="Proteomes" id="UP000002296">
    <property type="component" value="Unassembled WGS sequence"/>
</dbReference>
<dbReference type="EMBL" id="AAHK01003916">
    <property type="protein sequence ID" value="EAN81253.1"/>
    <property type="molecule type" value="Genomic_DNA"/>
</dbReference>
<dbReference type="GeneID" id="3532095"/>
<organism evidence="6 7">
    <name type="scientific">Trypanosoma cruzi (strain CL Brener)</name>
    <dbReference type="NCBI Taxonomy" id="353153"/>
    <lineage>
        <taxon>Eukaryota</taxon>
        <taxon>Discoba</taxon>
        <taxon>Euglenozoa</taxon>
        <taxon>Kinetoplastea</taxon>
        <taxon>Metakinetoplastina</taxon>
        <taxon>Trypanosomatida</taxon>
        <taxon>Trypanosomatidae</taxon>
        <taxon>Trypanosoma</taxon>
        <taxon>Schizotrypanum</taxon>
    </lineage>
</organism>
<keyword evidence="2" id="KW-0808">Transferase</keyword>
<dbReference type="InParanoid" id="Q4CLV1"/>
<evidence type="ECO:0000256" key="1">
    <source>
        <dbReference type="ARBA" id="ARBA00001964"/>
    </source>
</evidence>
<dbReference type="InterPro" id="IPR005474">
    <property type="entry name" value="Transketolase_N"/>
</dbReference>
<dbReference type="RefSeq" id="XP_802699.1">
    <property type="nucleotide sequence ID" value="XM_797606.1"/>
</dbReference>
<evidence type="ECO:0000313" key="6">
    <source>
        <dbReference type="EMBL" id="EAN81253.1"/>
    </source>
</evidence>
<keyword evidence="7" id="KW-1185">Reference proteome</keyword>
<dbReference type="OMA" id="AGPEPQC"/>
<reference evidence="6 7" key="1">
    <citation type="journal article" date="2005" name="Science">
        <title>The genome sequence of Trypanosoma cruzi, etiologic agent of Chagas disease.</title>
        <authorList>
            <person name="El-Sayed N.M."/>
            <person name="Myler P.J."/>
            <person name="Bartholomeu D.C."/>
            <person name="Nilsson D."/>
            <person name="Aggarwal G."/>
            <person name="Tran A.N."/>
            <person name="Ghedin E."/>
            <person name="Worthey E.A."/>
            <person name="Delcher A.L."/>
            <person name="Blandin G."/>
            <person name="Westenberger S.J."/>
            <person name="Caler E."/>
            <person name="Cerqueira G.C."/>
            <person name="Branche C."/>
            <person name="Haas B."/>
            <person name="Anupama A."/>
            <person name="Arner E."/>
            <person name="Aslund L."/>
            <person name="Attipoe P."/>
            <person name="Bontempi E."/>
            <person name="Bringaud F."/>
            <person name="Burton P."/>
            <person name="Cadag E."/>
            <person name="Campbell D.A."/>
            <person name="Carrington M."/>
            <person name="Crabtree J."/>
            <person name="Darban H."/>
            <person name="da Silveira J.F."/>
            <person name="de Jong P."/>
            <person name="Edwards K."/>
            <person name="Englund P.T."/>
            <person name="Fazelina G."/>
            <person name="Feldblyum T."/>
            <person name="Ferella M."/>
            <person name="Frasch A.C."/>
            <person name="Gull K."/>
            <person name="Horn D."/>
            <person name="Hou L."/>
            <person name="Huang Y."/>
            <person name="Kindlund E."/>
            <person name="Klingbeil M."/>
            <person name="Kluge S."/>
            <person name="Koo H."/>
            <person name="Lacerda D."/>
            <person name="Levin M.J."/>
            <person name="Lorenzi H."/>
            <person name="Louie T."/>
            <person name="Machado C.R."/>
            <person name="McCulloch R."/>
            <person name="McKenna A."/>
            <person name="Mizuno Y."/>
            <person name="Mottram J.C."/>
            <person name="Nelson S."/>
            <person name="Ochaya S."/>
            <person name="Osoegawa K."/>
            <person name="Pai G."/>
            <person name="Parsons M."/>
            <person name="Pentony M."/>
            <person name="Pettersson U."/>
            <person name="Pop M."/>
            <person name="Ramirez J.L."/>
            <person name="Rinta J."/>
            <person name="Robertson L."/>
            <person name="Salzberg S.L."/>
            <person name="Sanchez D.O."/>
            <person name="Seyler A."/>
            <person name="Sharma R."/>
            <person name="Shetty J."/>
            <person name="Simpson A.J."/>
            <person name="Sisk E."/>
            <person name="Tammi M.T."/>
            <person name="Tarleton R."/>
            <person name="Teixeira S."/>
            <person name="Van Aken S."/>
            <person name="Vogt C."/>
            <person name="Ward P.N."/>
            <person name="Wickstead B."/>
            <person name="Wortman J."/>
            <person name="White O."/>
            <person name="Fraser C.M."/>
            <person name="Stuart K.D."/>
            <person name="Andersson B."/>
        </authorList>
    </citation>
    <scope>NUCLEOTIDE SEQUENCE [LARGE SCALE GENOMIC DNA]</scope>
    <source>
        <strain evidence="6 7">CL Brener</strain>
    </source>
</reference>
<dbReference type="AlphaFoldDB" id="Q4CLV1"/>
<dbReference type="GO" id="GO:0046872">
    <property type="term" value="F:metal ion binding"/>
    <property type="evidence" value="ECO:0007669"/>
    <property type="project" value="UniProtKB-KW"/>
</dbReference>
<gene>
    <name evidence="6" type="ORF">Tc00.1047053511069.4</name>
</gene>
<dbReference type="GO" id="GO:0004802">
    <property type="term" value="F:transketolase activity"/>
    <property type="evidence" value="ECO:0007669"/>
    <property type="project" value="TreeGrafter"/>
</dbReference>
<evidence type="ECO:0000259" key="5">
    <source>
        <dbReference type="Pfam" id="PF00456"/>
    </source>
</evidence>
<dbReference type="KEGG" id="tcr:511069.4"/>
<feature type="domain" description="Transketolase N-terminal" evidence="5">
    <location>
        <begin position="8"/>
        <end position="120"/>
    </location>
</feature>
<dbReference type="InterPro" id="IPR049557">
    <property type="entry name" value="Transketolase_CS"/>
</dbReference>
<dbReference type="eggNOG" id="KOG0523">
    <property type="taxonomic scope" value="Eukaryota"/>
</dbReference>
<sequence length="120" mass="13093">MNNSKKDELVANCIRCLAADVVQEANSGHPGTPMGMAPIAHVLWSEVMKYDSKDPSWTDRDRFVLSNGHACALQYAMLHLAGYNVSMDDLKKFRQLGSCTPAHPERGFTTGIEVTTGPLG</sequence>
<dbReference type="PROSITE" id="PS00801">
    <property type="entry name" value="TRANSKETOLASE_1"/>
    <property type="match status" value="1"/>
</dbReference>
<dbReference type="GO" id="GO:0006098">
    <property type="term" value="P:pentose-phosphate shunt"/>
    <property type="evidence" value="ECO:0007669"/>
    <property type="project" value="TreeGrafter"/>
</dbReference>
<dbReference type="PaxDb" id="353153-Q4CLV1"/>
<comment type="cofactor">
    <cofactor evidence="1">
        <name>thiamine diphosphate</name>
        <dbReference type="ChEBI" id="CHEBI:58937"/>
    </cofactor>
</comment>
<dbReference type="SMR" id="Q4CLV1"/>
<feature type="non-terminal residue" evidence="6">
    <location>
        <position position="120"/>
    </location>
</feature>
<dbReference type="Pfam" id="PF00456">
    <property type="entry name" value="Transketolase_N"/>
    <property type="match status" value="1"/>
</dbReference>
<dbReference type="InterPro" id="IPR033247">
    <property type="entry name" value="Transketolase_fam"/>
</dbReference>
<evidence type="ECO:0000256" key="3">
    <source>
        <dbReference type="ARBA" id="ARBA00022723"/>
    </source>
</evidence>
<dbReference type="STRING" id="353153.Q4CLV1"/>
<dbReference type="SUPFAM" id="SSF52518">
    <property type="entry name" value="Thiamin diphosphate-binding fold (THDP-binding)"/>
    <property type="match status" value="1"/>
</dbReference>
<proteinExistence type="predicted"/>
<evidence type="ECO:0000313" key="7">
    <source>
        <dbReference type="Proteomes" id="UP000002296"/>
    </source>
</evidence>
<evidence type="ECO:0000256" key="4">
    <source>
        <dbReference type="ARBA" id="ARBA00023052"/>
    </source>
</evidence>
<evidence type="ECO:0000256" key="2">
    <source>
        <dbReference type="ARBA" id="ARBA00022679"/>
    </source>
</evidence>
<protein>
    <submittedName>
        <fullName evidence="6">Transketolase, putative</fullName>
    </submittedName>
</protein>
<keyword evidence="4" id="KW-0786">Thiamine pyrophosphate</keyword>
<dbReference type="GO" id="GO:0005829">
    <property type="term" value="C:cytosol"/>
    <property type="evidence" value="ECO:0007669"/>
    <property type="project" value="TreeGrafter"/>
</dbReference>
<comment type="caution">
    <text evidence="6">The sequence shown here is derived from an EMBL/GenBank/DDBJ whole genome shotgun (WGS) entry which is preliminary data.</text>
</comment>
<dbReference type="Gene3D" id="3.40.50.970">
    <property type="match status" value="1"/>
</dbReference>
<accession>Q4CLV1</accession>
<dbReference type="PANTHER" id="PTHR43522">
    <property type="entry name" value="TRANSKETOLASE"/>
    <property type="match status" value="1"/>
</dbReference>
<dbReference type="InterPro" id="IPR029061">
    <property type="entry name" value="THDP-binding"/>
</dbReference>